<feature type="transmembrane region" description="Helical" evidence="1">
    <location>
        <begin position="142"/>
        <end position="166"/>
    </location>
</feature>
<accession>A0A977K9U9</accession>
<keyword evidence="4" id="KW-1185">Reference proteome</keyword>
<dbReference type="GO" id="GO:0046872">
    <property type="term" value="F:metal ion binding"/>
    <property type="evidence" value="ECO:0007669"/>
    <property type="project" value="InterPro"/>
</dbReference>
<organism evidence="3 4">
    <name type="scientific">Ignicoccus pacificus DSM 13166</name>
    <dbReference type="NCBI Taxonomy" id="940294"/>
    <lineage>
        <taxon>Archaea</taxon>
        <taxon>Thermoproteota</taxon>
        <taxon>Thermoprotei</taxon>
        <taxon>Desulfurococcales</taxon>
        <taxon>Desulfurococcaceae</taxon>
        <taxon>Ignicoccus</taxon>
    </lineage>
</organism>
<dbReference type="Pfam" id="PF02915">
    <property type="entry name" value="Rubrerythrin"/>
    <property type="match status" value="1"/>
</dbReference>
<feature type="transmembrane region" description="Helical" evidence="1">
    <location>
        <begin position="172"/>
        <end position="195"/>
    </location>
</feature>
<dbReference type="AlphaFoldDB" id="A0A977K9U9"/>
<dbReference type="Gene3D" id="1.20.1260.10">
    <property type="match status" value="1"/>
</dbReference>
<dbReference type="KEGG" id="ipc:IPA_06980"/>
<evidence type="ECO:0000256" key="1">
    <source>
        <dbReference type="SAM" id="Phobius"/>
    </source>
</evidence>
<feature type="transmembrane region" description="Helical" evidence="1">
    <location>
        <begin position="267"/>
        <end position="285"/>
    </location>
</feature>
<feature type="domain" description="Rubrerythrin diiron-binding" evidence="2">
    <location>
        <begin position="18"/>
        <end position="131"/>
    </location>
</feature>
<dbReference type="CDD" id="cd01044">
    <property type="entry name" value="Ferritin_CCC1_N"/>
    <property type="match status" value="1"/>
</dbReference>
<dbReference type="InterPro" id="IPR012347">
    <property type="entry name" value="Ferritin-like"/>
</dbReference>
<sequence>MAVKTKVTDFEEMGKEMCKEEWKSYVIYSYLAATEKNEKVAKKLKTIAEQERRHFEFWRRHVECEPPKVNLRKIKIMRKIFGTHFLLKLMERSETDAIKCYKRLLEEAKDEETKRELEEILKDEMYHENELIKDVEDIRVKYLGYIALGLADAVVEVTGVHAGFLGATANTILAGLAGIIVGFSASLSMSGAAYLQAKHDPSVSPPVSAGITGLAYILSVVLLALPYFIIHNIWGAFVASLMVAMAILGAFIYYSSVIQDKNFMREYVESVTLLMLTAFGSFAFGKVMEMIIGTSIFGH</sequence>
<dbReference type="SUPFAM" id="SSF47240">
    <property type="entry name" value="Ferritin-like"/>
    <property type="match status" value="1"/>
</dbReference>
<dbReference type="CDD" id="cd02431">
    <property type="entry name" value="Ferritin_CCC1_C"/>
    <property type="match status" value="1"/>
</dbReference>
<reference evidence="3" key="1">
    <citation type="submission" date="2013-11" db="EMBL/GenBank/DDBJ databases">
        <title>Comparative genomics of Ignicoccus.</title>
        <authorList>
            <person name="Podar M."/>
        </authorList>
    </citation>
    <scope>NUCLEOTIDE SEQUENCE</scope>
    <source>
        <strain evidence="3">DSM 13166</strain>
    </source>
</reference>
<evidence type="ECO:0000259" key="2">
    <source>
        <dbReference type="Pfam" id="PF02915"/>
    </source>
</evidence>
<name>A0A977K9U9_9CREN</name>
<feature type="transmembrane region" description="Helical" evidence="1">
    <location>
        <begin position="207"/>
        <end position="230"/>
    </location>
</feature>
<dbReference type="InterPro" id="IPR003251">
    <property type="entry name" value="Rr_diiron-bd_dom"/>
</dbReference>
<proteinExistence type="predicted"/>
<evidence type="ECO:0000313" key="4">
    <source>
        <dbReference type="Proteomes" id="UP001063698"/>
    </source>
</evidence>
<gene>
    <name evidence="3" type="ORF">IPA_06980</name>
</gene>
<evidence type="ECO:0000313" key="3">
    <source>
        <dbReference type="EMBL" id="UXD21698.1"/>
    </source>
</evidence>
<keyword evidence="1" id="KW-0812">Transmembrane</keyword>
<keyword evidence="1" id="KW-0472">Membrane</keyword>
<dbReference type="InterPro" id="IPR039376">
    <property type="entry name" value="Ferritin_CCC1_N"/>
</dbReference>
<protein>
    <recommendedName>
        <fullName evidence="2">Rubrerythrin diiron-binding domain-containing protein</fullName>
    </recommendedName>
</protein>
<feature type="transmembrane region" description="Helical" evidence="1">
    <location>
        <begin position="236"/>
        <end position="255"/>
    </location>
</feature>
<dbReference type="GO" id="GO:0016491">
    <property type="term" value="F:oxidoreductase activity"/>
    <property type="evidence" value="ECO:0007669"/>
    <property type="project" value="InterPro"/>
</dbReference>
<keyword evidence="1" id="KW-1133">Transmembrane helix</keyword>
<dbReference type="EMBL" id="CP006868">
    <property type="protein sequence ID" value="UXD21698.1"/>
    <property type="molecule type" value="Genomic_DNA"/>
</dbReference>
<dbReference type="Proteomes" id="UP001063698">
    <property type="component" value="Chromosome"/>
</dbReference>
<dbReference type="InterPro" id="IPR009078">
    <property type="entry name" value="Ferritin-like_SF"/>
</dbReference>